<comment type="caution">
    <text evidence="1">The sequence shown here is derived from an EMBL/GenBank/DDBJ whole genome shotgun (WGS) entry which is preliminary data.</text>
</comment>
<gene>
    <name evidence="1" type="ORF">KAM382_23450</name>
</gene>
<dbReference type="AlphaFoldDB" id="A0ABD0B867"/>
<sequence length="68" mass="7642">MIEIWVAAGEVRRQHRQPEGRAMVRGGPSSRGWAVLTQERPGPVAMSPVLILQLGILGRRWPHIEGHR</sequence>
<reference evidence="1 2" key="1">
    <citation type="submission" date="2021-07" db="EMBL/GenBank/DDBJ databases">
        <title>Draft genome sequence of carbapenem-resistant Aeromonas spp. in Japan.</title>
        <authorList>
            <person name="Maehana S."/>
            <person name="Suzuki M."/>
            <person name="Kitasato H."/>
        </authorList>
    </citation>
    <scope>NUCLEOTIDE SEQUENCE [LARGE SCALE GENOMIC DNA]</scope>
    <source>
        <strain evidence="1 2">KAM382</strain>
    </source>
</reference>
<organism evidence="1 2">
    <name type="scientific">Aeromonas caviae</name>
    <name type="common">Aeromonas punctata</name>
    <dbReference type="NCBI Taxonomy" id="648"/>
    <lineage>
        <taxon>Bacteria</taxon>
        <taxon>Pseudomonadati</taxon>
        <taxon>Pseudomonadota</taxon>
        <taxon>Gammaproteobacteria</taxon>
        <taxon>Aeromonadales</taxon>
        <taxon>Aeromonadaceae</taxon>
        <taxon>Aeromonas</taxon>
    </lineage>
</organism>
<accession>A0ABD0B867</accession>
<proteinExistence type="predicted"/>
<name>A0ABD0B867_AERCA</name>
<evidence type="ECO:0000313" key="1">
    <source>
        <dbReference type="EMBL" id="GJB92284.1"/>
    </source>
</evidence>
<dbReference type="EMBL" id="BPOP01000022">
    <property type="protein sequence ID" value="GJB92284.1"/>
    <property type="molecule type" value="Genomic_DNA"/>
</dbReference>
<dbReference type="RefSeq" id="WP_203765334.1">
    <property type="nucleotide sequence ID" value="NZ_AP024404.1"/>
</dbReference>
<dbReference type="Proteomes" id="UP000737420">
    <property type="component" value="Unassembled WGS sequence"/>
</dbReference>
<protein>
    <submittedName>
        <fullName evidence="1">Uncharacterized protein</fullName>
    </submittedName>
</protein>
<evidence type="ECO:0000313" key="2">
    <source>
        <dbReference type="Proteomes" id="UP000737420"/>
    </source>
</evidence>